<dbReference type="GeneID" id="5480616"/>
<sequence length="560" mass="61613">MSGNTQSREPILQGMTLKRKSSHVAGVSIILEPLDTAVNSRTCFHPSLNSNASALASASQNKNVPSVNDLINSARKIGISPTEHLRAASSLSPSSHTLPPQIRHLLSHPETPSPTPRRPIHSRRFDANGRRIPAGPAPPRSWLEGSRHAPADVRRRFRLQQNGEEGRLFQRAVDCFPGLSDGMNGNGRNGGRSLLEICLRGLARDWEEMSAYESNNLSMLPVGLRMALLSYIAVYGPEEGVGFQGLKSLLVSPLEEESTSESTGAQEGRIEEETENWEEEADGRSAGGNNDDFFRLDLGGSVGRSISLKQLSTLLAATPINKETIPRSLPAILPHLTHLSLSHPPRSISWPRLLAITPHLKTITHLSLAYWPAPSLTPNSNTTVFESPILGRRDIQYGASNMYSRTLDGDFSESALVLKKVASGVYGLEYLDLEGCIDWIPALEDVNGVDWGNQWRRLSTLILRSGMREDDLDSEASGFEGWSEKEKHVYGKAISDGLHVEHYINRMRKSKGLQWMNIIVDPDPKGIRSRVPKESSESIATGAATINWNNELITHRMAFG</sequence>
<organism evidence="2 3">
    <name type="scientific">Sclerotinia sclerotiorum (strain ATCC 18683 / 1980 / Ss-1)</name>
    <name type="common">White mold</name>
    <name type="synonym">Whetzelinia sclerotiorum</name>
    <dbReference type="NCBI Taxonomy" id="665079"/>
    <lineage>
        <taxon>Eukaryota</taxon>
        <taxon>Fungi</taxon>
        <taxon>Dikarya</taxon>
        <taxon>Ascomycota</taxon>
        <taxon>Pezizomycotina</taxon>
        <taxon>Leotiomycetes</taxon>
        <taxon>Helotiales</taxon>
        <taxon>Sclerotiniaceae</taxon>
        <taxon>Sclerotinia</taxon>
    </lineage>
</organism>
<dbReference type="InParanoid" id="A7FA47"/>
<dbReference type="OMA" id="GTNYYSH"/>
<dbReference type="RefSeq" id="XP_001584581.1">
    <property type="nucleotide sequence ID" value="XM_001584531.1"/>
</dbReference>
<evidence type="ECO:0000313" key="3">
    <source>
        <dbReference type="Proteomes" id="UP000001312"/>
    </source>
</evidence>
<feature type="region of interest" description="Disordered" evidence="1">
    <location>
        <begin position="254"/>
        <end position="288"/>
    </location>
</feature>
<dbReference type="SUPFAM" id="SSF52047">
    <property type="entry name" value="RNI-like"/>
    <property type="match status" value="1"/>
</dbReference>
<dbReference type="Proteomes" id="UP000001312">
    <property type="component" value="Unassembled WGS sequence"/>
</dbReference>
<feature type="compositionally biased region" description="Acidic residues" evidence="1">
    <location>
        <begin position="270"/>
        <end position="281"/>
    </location>
</feature>
<gene>
    <name evidence="2" type="ORF">SS1G_14478</name>
</gene>
<evidence type="ECO:0000313" key="2">
    <source>
        <dbReference type="EMBL" id="EDO00608.1"/>
    </source>
</evidence>
<dbReference type="AlphaFoldDB" id="A7FA47"/>
<feature type="region of interest" description="Disordered" evidence="1">
    <location>
        <begin position="87"/>
        <end position="148"/>
    </location>
</feature>
<accession>A7FA47</accession>
<dbReference type="EMBL" id="CH476654">
    <property type="protein sequence ID" value="EDO00608.1"/>
    <property type="molecule type" value="Genomic_DNA"/>
</dbReference>
<name>A7FA47_SCLS1</name>
<evidence type="ECO:0000256" key="1">
    <source>
        <dbReference type="SAM" id="MobiDB-lite"/>
    </source>
</evidence>
<proteinExistence type="predicted"/>
<protein>
    <recommendedName>
        <fullName evidence="4">Tafazzin</fullName>
    </recommendedName>
</protein>
<evidence type="ECO:0008006" key="4">
    <source>
        <dbReference type="Google" id="ProtNLM"/>
    </source>
</evidence>
<reference evidence="3" key="1">
    <citation type="journal article" date="2011" name="PLoS Genet.">
        <title>Genomic analysis of the necrotrophic fungal pathogens Sclerotinia sclerotiorum and Botrytis cinerea.</title>
        <authorList>
            <person name="Amselem J."/>
            <person name="Cuomo C.A."/>
            <person name="van Kan J.A."/>
            <person name="Viaud M."/>
            <person name="Benito E.P."/>
            <person name="Couloux A."/>
            <person name="Coutinho P.M."/>
            <person name="de Vries R.P."/>
            <person name="Dyer P.S."/>
            <person name="Fillinger S."/>
            <person name="Fournier E."/>
            <person name="Gout L."/>
            <person name="Hahn M."/>
            <person name="Kohn L."/>
            <person name="Lapalu N."/>
            <person name="Plummer K.M."/>
            <person name="Pradier J.M."/>
            <person name="Quevillon E."/>
            <person name="Sharon A."/>
            <person name="Simon A."/>
            <person name="ten Have A."/>
            <person name="Tudzynski B."/>
            <person name="Tudzynski P."/>
            <person name="Wincker P."/>
            <person name="Andrew M."/>
            <person name="Anthouard V."/>
            <person name="Beever R.E."/>
            <person name="Beffa R."/>
            <person name="Benoit I."/>
            <person name="Bouzid O."/>
            <person name="Brault B."/>
            <person name="Chen Z."/>
            <person name="Choquer M."/>
            <person name="Collemare J."/>
            <person name="Cotton P."/>
            <person name="Danchin E.G."/>
            <person name="Da Silva C."/>
            <person name="Gautier A."/>
            <person name="Giraud C."/>
            <person name="Giraud T."/>
            <person name="Gonzalez C."/>
            <person name="Grossetete S."/>
            <person name="Guldener U."/>
            <person name="Henrissat B."/>
            <person name="Howlett B.J."/>
            <person name="Kodira C."/>
            <person name="Kretschmer M."/>
            <person name="Lappartient A."/>
            <person name="Leroch M."/>
            <person name="Levis C."/>
            <person name="Mauceli E."/>
            <person name="Neuveglise C."/>
            <person name="Oeser B."/>
            <person name="Pearson M."/>
            <person name="Poulain J."/>
            <person name="Poussereau N."/>
            <person name="Quesneville H."/>
            <person name="Rascle C."/>
            <person name="Schumacher J."/>
            <person name="Segurens B."/>
            <person name="Sexton A."/>
            <person name="Silva E."/>
            <person name="Sirven C."/>
            <person name="Soanes D.M."/>
            <person name="Talbot N.J."/>
            <person name="Templeton M."/>
            <person name="Yandava C."/>
            <person name="Yarden O."/>
            <person name="Zeng Q."/>
            <person name="Rollins J.A."/>
            <person name="Lebrun M.H."/>
            <person name="Dickman M."/>
        </authorList>
    </citation>
    <scope>NUCLEOTIDE SEQUENCE [LARGE SCALE GENOMIC DNA]</scope>
    <source>
        <strain evidence="3">ATCC 18683 / 1980 / Ss-1</strain>
    </source>
</reference>
<feature type="compositionally biased region" description="Low complexity" evidence="1">
    <location>
        <begin position="89"/>
        <end position="100"/>
    </location>
</feature>
<dbReference type="STRING" id="665079.A7FA47"/>
<keyword evidence="3" id="KW-1185">Reference proteome</keyword>
<dbReference type="KEGG" id="ssl:SS1G_14478"/>